<proteinExistence type="inferred from homology"/>
<sequence>MKKWIKWIFISLALSVLVLGYLYSQSNDPGSGKITLKELEFYTTPEPAFEDAKAQDKLMFVYMRSEYCYWCNKFEEEAFTNQSVIDKLNGNFILVSIDVDTQRKEITNFGVYGTPTGIFLDPNGTEIKRIRGYVENGTFLNTINEIAKLKEA</sequence>
<evidence type="ECO:0000256" key="2">
    <source>
        <dbReference type="ARBA" id="ARBA00022729"/>
    </source>
</evidence>
<dbReference type="InterPro" id="IPR036249">
    <property type="entry name" value="Thioredoxin-like_sf"/>
</dbReference>
<accession>A0A062V0F0</accession>
<dbReference type="PANTHER" id="PTHR15337">
    <property type="entry name" value="ANTERIOR GRADIENT PROTEIN-RELATED"/>
    <property type="match status" value="1"/>
</dbReference>
<dbReference type="InterPro" id="IPR012336">
    <property type="entry name" value="Thioredoxin-like_fold"/>
</dbReference>
<keyword evidence="6" id="KW-1185">Reference proteome</keyword>
<dbReference type="RefSeq" id="WP_052368578.1">
    <property type="nucleotide sequence ID" value="NZ_JMIY01000002.1"/>
</dbReference>
<dbReference type="Gene3D" id="3.40.30.10">
    <property type="entry name" value="Glutaredoxin"/>
    <property type="match status" value="1"/>
</dbReference>
<dbReference type="Proteomes" id="UP000027153">
    <property type="component" value="Unassembled WGS sequence"/>
</dbReference>
<evidence type="ECO:0000259" key="4">
    <source>
        <dbReference type="PROSITE" id="PS51352"/>
    </source>
</evidence>
<dbReference type="InterPro" id="IPR013766">
    <property type="entry name" value="Thioredoxin_domain"/>
</dbReference>
<gene>
    <name evidence="5" type="ORF">ANME2D_01051</name>
</gene>
<dbReference type="AlphaFoldDB" id="A0A062V0F0"/>
<name>A0A062V0F0_9EURY</name>
<comment type="caution">
    <text evidence="5">The sequence shown here is derived from an EMBL/GenBank/DDBJ whole genome shotgun (WGS) entry which is preliminary data.</text>
</comment>
<keyword evidence="3" id="KW-0249">Electron transport</keyword>
<dbReference type="InterPro" id="IPR051099">
    <property type="entry name" value="AGR/TXD"/>
</dbReference>
<reference evidence="5 6" key="1">
    <citation type="journal article" date="2013" name="Nature">
        <title>Anaerobic oxidation of methane coupled to nitrate reduction in a novel archaeal lineage.</title>
        <authorList>
            <person name="Haroon M.F."/>
            <person name="Hu S."/>
            <person name="Shi Y."/>
            <person name="Imelfort M."/>
            <person name="Keller J."/>
            <person name="Hugenholtz P."/>
            <person name="Yuan Z."/>
            <person name="Tyson G.W."/>
        </authorList>
    </citation>
    <scope>NUCLEOTIDE SEQUENCE [LARGE SCALE GENOMIC DNA]</scope>
    <source>
        <strain evidence="5 6">ANME-2d</strain>
    </source>
</reference>
<evidence type="ECO:0000256" key="3">
    <source>
        <dbReference type="ARBA" id="ARBA00022982"/>
    </source>
</evidence>
<dbReference type="SUPFAM" id="SSF52833">
    <property type="entry name" value="Thioredoxin-like"/>
    <property type="match status" value="1"/>
</dbReference>
<dbReference type="EMBL" id="JMIY01000002">
    <property type="protein sequence ID" value="KCZ72621.1"/>
    <property type="molecule type" value="Genomic_DNA"/>
</dbReference>
<feature type="domain" description="Thioredoxin" evidence="4">
    <location>
        <begin position="16"/>
        <end position="148"/>
    </location>
</feature>
<evidence type="ECO:0000313" key="6">
    <source>
        <dbReference type="Proteomes" id="UP000027153"/>
    </source>
</evidence>
<dbReference type="PROSITE" id="PS51352">
    <property type="entry name" value="THIOREDOXIN_2"/>
    <property type="match status" value="1"/>
</dbReference>
<evidence type="ECO:0000313" key="5">
    <source>
        <dbReference type="EMBL" id="KCZ72621.1"/>
    </source>
</evidence>
<dbReference type="PANTHER" id="PTHR15337:SF11">
    <property type="entry name" value="THIOREDOXIN DOMAIN-CONTAINING PROTEIN"/>
    <property type="match status" value="1"/>
</dbReference>
<dbReference type="OrthoDB" id="35385at2157"/>
<keyword evidence="3" id="KW-0813">Transport</keyword>
<comment type="similarity">
    <text evidence="1">Belongs to the glutaredoxin family.</text>
</comment>
<organism evidence="5 6">
    <name type="scientific">Candidatus Methanoperedens nitratireducens</name>
    <dbReference type="NCBI Taxonomy" id="1392998"/>
    <lineage>
        <taxon>Archaea</taxon>
        <taxon>Methanobacteriati</taxon>
        <taxon>Methanobacteriota</taxon>
        <taxon>Stenosarchaea group</taxon>
        <taxon>Methanomicrobia</taxon>
        <taxon>Methanosarcinales</taxon>
        <taxon>ANME-2 cluster</taxon>
        <taxon>Candidatus Methanoperedentaceae</taxon>
        <taxon>Candidatus Methanoperedens</taxon>
    </lineage>
</organism>
<dbReference type="Pfam" id="PF13098">
    <property type="entry name" value="Thioredoxin_2"/>
    <property type="match status" value="1"/>
</dbReference>
<keyword evidence="2" id="KW-0732">Signal</keyword>
<evidence type="ECO:0000256" key="1">
    <source>
        <dbReference type="ARBA" id="ARBA00007787"/>
    </source>
</evidence>
<protein>
    <submittedName>
        <fullName evidence="5">Thioredoxin domain-containing protein</fullName>
    </submittedName>
</protein>